<evidence type="ECO:0000256" key="3">
    <source>
        <dbReference type="ARBA" id="ARBA00023295"/>
    </source>
</evidence>
<evidence type="ECO:0000256" key="4">
    <source>
        <dbReference type="RuleBase" id="RU361187"/>
    </source>
</evidence>
<dbReference type="SUPFAM" id="SSF75005">
    <property type="entry name" value="Arabinanase/levansucrase/invertase"/>
    <property type="match status" value="1"/>
</dbReference>
<reference evidence="5" key="2">
    <citation type="submission" date="2021-04" db="EMBL/GenBank/DDBJ databases">
        <authorList>
            <person name="Gilroy R."/>
        </authorList>
    </citation>
    <scope>NUCLEOTIDE SEQUENCE</scope>
    <source>
        <strain evidence="5">USAMLcec2-132</strain>
    </source>
</reference>
<reference evidence="5" key="1">
    <citation type="journal article" date="2021" name="PeerJ">
        <title>Extensive microbial diversity within the chicken gut microbiome revealed by metagenomics and culture.</title>
        <authorList>
            <person name="Gilroy R."/>
            <person name="Ravi A."/>
            <person name="Getino M."/>
            <person name="Pursley I."/>
            <person name="Horton D.L."/>
            <person name="Alikhan N.F."/>
            <person name="Baker D."/>
            <person name="Gharbi K."/>
            <person name="Hall N."/>
            <person name="Watson M."/>
            <person name="Adriaenssens E.M."/>
            <person name="Foster-Nyarko E."/>
            <person name="Jarju S."/>
            <person name="Secka A."/>
            <person name="Antonio M."/>
            <person name="Oren A."/>
            <person name="Chaudhuri R.R."/>
            <person name="La Ragione R."/>
            <person name="Hildebrand F."/>
            <person name="Pallen M.J."/>
        </authorList>
    </citation>
    <scope>NUCLEOTIDE SEQUENCE</scope>
    <source>
        <strain evidence="5">USAMLcec2-132</strain>
    </source>
</reference>
<organism evidence="5 6">
    <name type="scientific">Candidatus Eisenbergiella merdavium</name>
    <dbReference type="NCBI Taxonomy" id="2838551"/>
    <lineage>
        <taxon>Bacteria</taxon>
        <taxon>Bacillati</taxon>
        <taxon>Bacillota</taxon>
        <taxon>Clostridia</taxon>
        <taxon>Lachnospirales</taxon>
        <taxon>Lachnospiraceae</taxon>
        <taxon>Eisenbergiella</taxon>
    </lineage>
</organism>
<dbReference type="EMBL" id="DWWS01000044">
    <property type="protein sequence ID" value="HJC24458.1"/>
    <property type="molecule type" value="Genomic_DNA"/>
</dbReference>
<dbReference type="InterPro" id="IPR006710">
    <property type="entry name" value="Glyco_hydro_43"/>
</dbReference>
<comment type="similarity">
    <text evidence="1 4">Belongs to the glycosyl hydrolase 43 family.</text>
</comment>
<dbReference type="Gene3D" id="2.115.10.20">
    <property type="entry name" value="Glycosyl hydrolase domain, family 43"/>
    <property type="match status" value="3"/>
</dbReference>
<dbReference type="Pfam" id="PF04616">
    <property type="entry name" value="Glyco_hydro_43"/>
    <property type="match status" value="1"/>
</dbReference>
<keyword evidence="2 4" id="KW-0378">Hydrolase</keyword>
<comment type="caution">
    <text evidence="5">The sequence shown here is derived from an EMBL/GenBank/DDBJ whole genome shotgun (WGS) entry which is preliminary data.</text>
</comment>
<dbReference type="Proteomes" id="UP000823891">
    <property type="component" value="Unassembled WGS sequence"/>
</dbReference>
<evidence type="ECO:0000256" key="2">
    <source>
        <dbReference type="ARBA" id="ARBA00022801"/>
    </source>
</evidence>
<proteinExistence type="inferred from homology"/>
<protein>
    <submittedName>
        <fullName evidence="5">Family 43 glycosylhydrolase</fullName>
    </submittedName>
</protein>
<name>A0A9D2NGL1_9FIRM</name>
<keyword evidence="3 4" id="KW-0326">Glycosidase</keyword>
<evidence type="ECO:0000313" key="6">
    <source>
        <dbReference type="Proteomes" id="UP000823891"/>
    </source>
</evidence>
<evidence type="ECO:0000256" key="1">
    <source>
        <dbReference type="ARBA" id="ARBA00009865"/>
    </source>
</evidence>
<dbReference type="PANTHER" id="PTHR35279">
    <property type="match status" value="1"/>
</dbReference>
<dbReference type="AlphaFoldDB" id="A0A9D2NGL1"/>
<evidence type="ECO:0000313" key="5">
    <source>
        <dbReference type="EMBL" id="HJC24458.1"/>
    </source>
</evidence>
<dbReference type="GO" id="GO:0004553">
    <property type="term" value="F:hydrolase activity, hydrolyzing O-glycosyl compounds"/>
    <property type="evidence" value="ECO:0007669"/>
    <property type="project" value="InterPro"/>
</dbReference>
<accession>A0A9D2NGL1</accession>
<dbReference type="PANTHER" id="PTHR35279:SF1">
    <property type="entry name" value="ARABINANASE_LEVANSUCRASE_INVERTASE"/>
    <property type="match status" value="1"/>
</dbReference>
<dbReference type="InterPro" id="IPR023296">
    <property type="entry name" value="Glyco_hydro_beta-prop_sf"/>
</dbReference>
<gene>
    <name evidence="5" type="ORF">H9761_12225</name>
</gene>
<sequence length="302" mass="34693">MMMYTDSSRGLNFAKDPAVVRFHDEYFMYYTLSPGKIEPAVWGIGIARSRDMENWEKAGEIEPEGELESLGICAPGAMVYEGKVHLFYQTYGRFERDAICHAWSEDGIHFVRNETNPILRAEGDWNNGRAIDADVCIFHGELFLYFATRDPEGKIQIQGVSKCPLDGRFERDSWEQCCEDSILRPELPWEQECIEAAATLCRYDKVYLFYAGAYNNCPQQIGVAVSEDGVHFTRLYDEPLLKNGDPGSWNSSESGHPYVFEDEDGRVYLFYQGNNDNGKSWYLSKVEIGFENEMPYVKKEEE</sequence>
<dbReference type="GO" id="GO:0005975">
    <property type="term" value="P:carbohydrate metabolic process"/>
    <property type="evidence" value="ECO:0007669"/>
    <property type="project" value="InterPro"/>
</dbReference>